<dbReference type="AlphaFoldDB" id="A0A2I0R4E1"/>
<gene>
    <name evidence="1" type="ORF">CW751_05160</name>
</gene>
<dbReference type="Proteomes" id="UP000236654">
    <property type="component" value="Unassembled WGS sequence"/>
</dbReference>
<dbReference type="EMBL" id="PJNI01000003">
    <property type="protein sequence ID" value="PKR81445.1"/>
    <property type="molecule type" value="Genomic_DNA"/>
</dbReference>
<accession>A0A2I0R4E1</accession>
<reference evidence="1 2" key="1">
    <citation type="submission" date="2017-12" db="EMBL/GenBank/DDBJ databases">
        <title>The draft genome sequence of Brumimicrobium saltpan LHR20.</title>
        <authorList>
            <person name="Do Z.-J."/>
            <person name="Luo H.-R."/>
        </authorList>
    </citation>
    <scope>NUCLEOTIDE SEQUENCE [LARGE SCALE GENOMIC DNA]</scope>
    <source>
        <strain evidence="1 2">LHR20</strain>
    </source>
</reference>
<name>A0A2I0R4E1_9FLAO</name>
<sequence length="142" mass="16668">MNIKLRAEWNKNIDSDIELVLNHHIGKWIGEPNQKYTIDIEYFDGGRSDTFFDCFLSESEIIEILPNLKYLEEFEEHFETHKLLVDSKFLFPIIEDACGVFFISTYGKFTGQIFHVDNGDFGFAFVAKSLEDFKVRMKAFDF</sequence>
<evidence type="ECO:0000313" key="1">
    <source>
        <dbReference type="EMBL" id="PKR81445.1"/>
    </source>
</evidence>
<dbReference type="RefSeq" id="WP_101333926.1">
    <property type="nucleotide sequence ID" value="NZ_PJNI01000003.1"/>
</dbReference>
<organism evidence="1 2">
    <name type="scientific">Brumimicrobium salinarum</name>
    <dbReference type="NCBI Taxonomy" id="2058658"/>
    <lineage>
        <taxon>Bacteria</taxon>
        <taxon>Pseudomonadati</taxon>
        <taxon>Bacteroidota</taxon>
        <taxon>Flavobacteriia</taxon>
        <taxon>Flavobacteriales</taxon>
        <taxon>Crocinitomicaceae</taxon>
        <taxon>Brumimicrobium</taxon>
    </lineage>
</organism>
<protein>
    <recommendedName>
        <fullName evidence="3">SMI1/KNR4 family protein</fullName>
    </recommendedName>
</protein>
<evidence type="ECO:0000313" key="2">
    <source>
        <dbReference type="Proteomes" id="UP000236654"/>
    </source>
</evidence>
<dbReference type="OrthoDB" id="1440318at2"/>
<keyword evidence="2" id="KW-1185">Reference proteome</keyword>
<proteinExistence type="predicted"/>
<evidence type="ECO:0008006" key="3">
    <source>
        <dbReference type="Google" id="ProtNLM"/>
    </source>
</evidence>
<comment type="caution">
    <text evidence="1">The sequence shown here is derived from an EMBL/GenBank/DDBJ whole genome shotgun (WGS) entry which is preliminary data.</text>
</comment>